<dbReference type="EMBL" id="JASNQZ010000015">
    <property type="protein sequence ID" value="KAL0946580.1"/>
    <property type="molecule type" value="Genomic_DNA"/>
</dbReference>
<dbReference type="Pfam" id="PF23798">
    <property type="entry name" value="Beta-prop_SPT8"/>
    <property type="match status" value="2"/>
</dbReference>
<feature type="domain" description="Transcription factor spt8 beta-propeller" evidence="5">
    <location>
        <begin position="484"/>
        <end position="661"/>
    </location>
</feature>
<evidence type="ECO:0000313" key="6">
    <source>
        <dbReference type="EMBL" id="KAL0946580.1"/>
    </source>
</evidence>
<gene>
    <name evidence="6" type="ORF">HGRIS_012782</name>
</gene>
<feature type="compositionally biased region" description="Acidic residues" evidence="4">
    <location>
        <begin position="1"/>
        <end position="27"/>
    </location>
</feature>
<feature type="compositionally biased region" description="Polar residues" evidence="4">
    <location>
        <begin position="69"/>
        <end position="85"/>
    </location>
</feature>
<keyword evidence="2" id="KW-0677">Repeat</keyword>
<accession>A0ABR3ITB5</accession>
<name>A0ABR3ITB5_9AGAR</name>
<dbReference type="InterPro" id="IPR036322">
    <property type="entry name" value="WD40_repeat_dom_sf"/>
</dbReference>
<feature type="compositionally biased region" description="Pro residues" evidence="4">
    <location>
        <begin position="353"/>
        <end position="362"/>
    </location>
</feature>
<organism evidence="6 7">
    <name type="scientific">Hohenbuehelia grisea</name>
    <dbReference type="NCBI Taxonomy" id="104357"/>
    <lineage>
        <taxon>Eukaryota</taxon>
        <taxon>Fungi</taxon>
        <taxon>Dikarya</taxon>
        <taxon>Basidiomycota</taxon>
        <taxon>Agaricomycotina</taxon>
        <taxon>Agaricomycetes</taxon>
        <taxon>Agaricomycetidae</taxon>
        <taxon>Agaricales</taxon>
        <taxon>Pleurotineae</taxon>
        <taxon>Pleurotaceae</taxon>
        <taxon>Hohenbuehelia</taxon>
    </lineage>
</organism>
<dbReference type="InterPro" id="IPR057544">
    <property type="entry name" value="Beta-prop_SPT8"/>
</dbReference>
<feature type="compositionally biased region" description="Acidic residues" evidence="4">
    <location>
        <begin position="36"/>
        <end position="68"/>
    </location>
</feature>
<dbReference type="SUPFAM" id="SSF50978">
    <property type="entry name" value="WD40 repeat-like"/>
    <property type="match status" value="1"/>
</dbReference>
<feature type="compositionally biased region" description="Low complexity" evidence="4">
    <location>
        <begin position="99"/>
        <end position="113"/>
    </location>
</feature>
<feature type="region of interest" description="Disordered" evidence="4">
    <location>
        <begin position="344"/>
        <end position="469"/>
    </location>
</feature>
<dbReference type="InterPro" id="IPR015943">
    <property type="entry name" value="WD40/YVTN_repeat-like_dom_sf"/>
</dbReference>
<protein>
    <recommendedName>
        <fullName evidence="5">Transcription factor spt8 beta-propeller domain-containing protein</fullName>
    </recommendedName>
</protein>
<feature type="repeat" description="WD" evidence="3">
    <location>
        <begin position="279"/>
        <end position="320"/>
    </location>
</feature>
<evidence type="ECO:0000256" key="2">
    <source>
        <dbReference type="ARBA" id="ARBA00022737"/>
    </source>
</evidence>
<evidence type="ECO:0000259" key="5">
    <source>
        <dbReference type="Pfam" id="PF23798"/>
    </source>
</evidence>
<dbReference type="PANTHER" id="PTHR19848">
    <property type="entry name" value="WD40 REPEAT PROTEIN"/>
    <property type="match status" value="1"/>
</dbReference>
<dbReference type="PANTHER" id="PTHR19848:SF8">
    <property type="entry name" value="F-BOX AND WD REPEAT DOMAIN CONTAINING 7"/>
    <property type="match status" value="1"/>
</dbReference>
<sequence length="665" mass="72384">MSHSDSDDEGEEVEFDVDDYADVEAELDERLMEGLADVDEASDDGDDDSATDDSDDVTDDDDDDDDEPSAQTTLVDIDTTQTSDTFPPLSERSMDAARPSSSRTPSQSNSKSPSPMPQFRFQAMSPEQIRRRSLRLSLDPSLPPIRSFTVEAICALPHPVPTHALASSACMTHMITGSDDGYIRNYDIFSAVNGKALLTAPQRHHAGVVEGILKAGQLRFWWENPNIPLGQPPEDDLPPSPVYALAMHADALWALSGSDSGRINLFTVRQDPGRLWHSMAGHRGPVSALALDHDEKSFFSAGWDGEARQWDLNTGQPVRNFTAHQSQLAGIAVRPLSAVYHDDGTPVVISNEPEPPPMPPQPSQMKSEPTLNDMGAQSVPMEVDSSAASQGQPMAVDPVPQDSDAKSDASFDPLFDDEPEPEEKPIKPQFPGVNPPFSANAGSQLSMPNAPSRPQPKQSTRAAVAPRGAPPLLDPLGYQTFSPDMLMTVYIDGQLVLWDKRAHTPGIGVGRLFMSEKTPPWCLSACWSADGSQVYAGRRNGTIEIWDVRQFGNSRHTPRLLKTLRNPLSSGVVSSVVAFPDNRHLACASNDNLRLWNVADAGEPDVFGKQKSGVQFKIIPGHHGGYISQMLVDPGARFLISASSNRGWHGDSTRTVFVHDIKPIR</sequence>
<dbReference type="PROSITE" id="PS50082">
    <property type="entry name" value="WD_REPEATS_2"/>
    <property type="match status" value="1"/>
</dbReference>
<feature type="domain" description="Transcription factor spt8 beta-propeller" evidence="5">
    <location>
        <begin position="154"/>
        <end position="342"/>
    </location>
</feature>
<dbReference type="PROSITE" id="PS50294">
    <property type="entry name" value="WD_REPEATS_REGION"/>
    <property type="match status" value="1"/>
</dbReference>
<proteinExistence type="predicted"/>
<keyword evidence="7" id="KW-1185">Reference proteome</keyword>
<keyword evidence="1 3" id="KW-0853">WD repeat</keyword>
<dbReference type="Proteomes" id="UP001556367">
    <property type="component" value="Unassembled WGS sequence"/>
</dbReference>
<evidence type="ECO:0000313" key="7">
    <source>
        <dbReference type="Proteomes" id="UP001556367"/>
    </source>
</evidence>
<dbReference type="SMART" id="SM00320">
    <property type="entry name" value="WD40"/>
    <property type="match status" value="6"/>
</dbReference>
<comment type="caution">
    <text evidence="6">The sequence shown here is derived from an EMBL/GenBank/DDBJ whole genome shotgun (WGS) entry which is preliminary data.</text>
</comment>
<dbReference type="Gene3D" id="2.130.10.10">
    <property type="entry name" value="YVTN repeat-like/Quinoprotein amine dehydrogenase"/>
    <property type="match status" value="2"/>
</dbReference>
<feature type="compositionally biased region" description="Polar residues" evidence="4">
    <location>
        <begin position="440"/>
        <end position="449"/>
    </location>
</feature>
<reference evidence="7" key="1">
    <citation type="submission" date="2024-06" db="EMBL/GenBank/DDBJ databases">
        <title>Multi-omics analyses provide insights into the biosynthesis of the anticancer antibiotic pleurotin in Hohenbuehelia grisea.</title>
        <authorList>
            <person name="Weaver J.A."/>
            <person name="Alberti F."/>
        </authorList>
    </citation>
    <scope>NUCLEOTIDE SEQUENCE [LARGE SCALE GENOMIC DNA]</scope>
    <source>
        <strain evidence="7">T-177</strain>
    </source>
</reference>
<dbReference type="InterPro" id="IPR001680">
    <property type="entry name" value="WD40_rpt"/>
</dbReference>
<evidence type="ECO:0000256" key="1">
    <source>
        <dbReference type="ARBA" id="ARBA00022574"/>
    </source>
</evidence>
<feature type="region of interest" description="Disordered" evidence="4">
    <location>
        <begin position="1"/>
        <end position="119"/>
    </location>
</feature>
<evidence type="ECO:0000256" key="4">
    <source>
        <dbReference type="SAM" id="MobiDB-lite"/>
    </source>
</evidence>
<evidence type="ECO:0000256" key="3">
    <source>
        <dbReference type="PROSITE-ProRule" id="PRU00221"/>
    </source>
</evidence>